<name>A0A060USI8_9PROT</name>
<dbReference type="EMBL" id="LT841305">
    <property type="protein sequence ID" value="SMH67263.1"/>
    <property type="molecule type" value="Genomic_DNA"/>
</dbReference>
<gene>
    <name evidence="1" type="ORF">AFERRI_30135</name>
    <name evidence="2" type="ORF">AFERRI_50464</name>
</gene>
<evidence type="ECO:0000313" key="1">
    <source>
        <dbReference type="EMBL" id="CDQ09489.1"/>
    </source>
</evidence>
<protein>
    <submittedName>
        <fullName evidence="1">Uncharacterized protein</fullName>
    </submittedName>
</protein>
<keyword evidence="3" id="KW-1185">Reference proteome</keyword>
<reference evidence="2 3" key="3">
    <citation type="submission" date="2017-03" db="EMBL/GenBank/DDBJ databases">
        <authorList>
            <person name="Regsiter A."/>
            <person name="William W."/>
        </authorList>
    </citation>
    <scope>NUCLEOTIDE SEQUENCE [LARGE SCALE GENOMIC DNA]</scope>
    <source>
        <strain evidence="2">PRJEB5721</strain>
    </source>
</reference>
<evidence type="ECO:0000313" key="2">
    <source>
        <dbReference type="EMBL" id="SMH67263.1"/>
    </source>
</evidence>
<accession>A0A060USI8</accession>
<reference evidence="1" key="1">
    <citation type="submission" date="2014-03" db="EMBL/GenBank/DDBJ databases">
        <authorList>
            <person name="Genoscope - CEA"/>
        </authorList>
    </citation>
    <scope>NUCLEOTIDE SEQUENCE [LARGE SCALE GENOMIC DNA]</scope>
    <source>
        <strain evidence="1">CF27</strain>
    </source>
</reference>
<proteinExistence type="predicted"/>
<dbReference type="AlphaFoldDB" id="A0A060USI8"/>
<dbReference type="RefSeq" id="WP_035191834.1">
    <property type="nucleotide sequence ID" value="NZ_CCCS020000023.1"/>
</dbReference>
<organism evidence="1">
    <name type="scientific">Acidithiobacillus ferrivorans</name>
    <dbReference type="NCBI Taxonomy" id="160808"/>
    <lineage>
        <taxon>Bacteria</taxon>
        <taxon>Pseudomonadati</taxon>
        <taxon>Pseudomonadota</taxon>
        <taxon>Acidithiobacillia</taxon>
        <taxon>Acidithiobacillales</taxon>
        <taxon>Acidithiobacillaceae</taxon>
        <taxon>Acidithiobacillus</taxon>
    </lineage>
</organism>
<sequence>MHTSVYSNSHDATSWNGVQLVDGSEFDAFMEGEVASRLHDKAGKADFTSHLNSLASTGFAQDSLQAILEAEHPEERDWAVGEALAEAWLSREHGVVWPWNMERDKRTPLASLPGADLVGFVTQGSETRLVLGEVKSSSDSNAPPNVMTGRHGMTRQLETLVTDIGLLYTLIRWLQPRCRGNDSEPHFNAAIGLLLQSGNKAMTLFGVLVRDTQPDERDLRNRGQHLGGVVNAPAGCHLLALHLPCSIASLPDRVQGGVS</sequence>
<evidence type="ECO:0000313" key="3">
    <source>
        <dbReference type="Proteomes" id="UP000193925"/>
    </source>
</evidence>
<reference evidence="1" key="2">
    <citation type="submission" date="2014-07" db="EMBL/GenBank/DDBJ databases">
        <title>Initial genome analysis of the psychrotolerant acidophile Acidithiobacillus ferrivorans CF27: insights into iron and sulfur oxidation pathways and into biofilm formation.</title>
        <authorList>
            <person name="Talla E."/>
            <person name="Hedrich S."/>
            <person name="Mangenot S."/>
            <person name="Ji B."/>
            <person name="Johnson D.B."/>
            <person name="Barbe V."/>
            <person name="Bonnefoy V."/>
        </authorList>
    </citation>
    <scope>NUCLEOTIDE SEQUENCE [LARGE SCALE GENOMIC DNA]</scope>
    <source>
        <strain evidence="1">CF27</strain>
    </source>
</reference>
<dbReference type="EMBL" id="CCCS020000023">
    <property type="protein sequence ID" value="CDQ09489.1"/>
    <property type="molecule type" value="Genomic_DNA"/>
</dbReference>
<dbReference type="Proteomes" id="UP000193925">
    <property type="component" value="Chromosome AFERRI"/>
</dbReference>